<name>A0A176WD19_MARPO</name>
<evidence type="ECO:0000256" key="2">
    <source>
        <dbReference type="ARBA" id="ARBA00022640"/>
    </source>
</evidence>
<evidence type="ECO:0000313" key="4">
    <source>
        <dbReference type="EMBL" id="OAE30563.1"/>
    </source>
</evidence>
<comment type="subcellular location">
    <subcellularLocation>
        <location evidence="1">Plastid</location>
    </subcellularLocation>
</comment>
<dbReference type="AlphaFoldDB" id="A0A176WD19"/>
<reference evidence="4" key="1">
    <citation type="submission" date="2016-03" db="EMBL/GenBank/DDBJ databases">
        <title>Mechanisms controlling the formation of the plant cell surface in tip-growing cells are functionally conserved among land plants.</title>
        <authorList>
            <person name="Honkanen S."/>
            <person name="Jones V.A."/>
            <person name="Morieri G."/>
            <person name="Champion C."/>
            <person name="Hetherington A.J."/>
            <person name="Kelly S."/>
            <person name="Saint-Marcoux D."/>
            <person name="Proust H."/>
            <person name="Prescott H."/>
            <person name="Dolan L."/>
        </authorList>
    </citation>
    <scope>NUCLEOTIDE SEQUENCE [LARGE SCALE GENOMIC DNA]</scope>
    <source>
        <tissue evidence="4">Whole gametophyte</tissue>
    </source>
</reference>
<evidence type="ECO:0000313" key="5">
    <source>
        <dbReference type="Proteomes" id="UP000077202"/>
    </source>
</evidence>
<dbReference type="InterPro" id="IPR006843">
    <property type="entry name" value="PAP/fibrillin_dom"/>
</dbReference>
<gene>
    <name evidence="4" type="ORF">AXG93_4877s1160</name>
</gene>
<dbReference type="EMBL" id="LVLJ01001300">
    <property type="protein sequence ID" value="OAE30563.1"/>
    <property type="molecule type" value="Genomic_DNA"/>
</dbReference>
<comment type="caution">
    <text evidence="4">The sequence shown here is derived from an EMBL/GenBank/DDBJ whole genome shotgun (WGS) entry which is preliminary data.</text>
</comment>
<evidence type="ECO:0000256" key="1">
    <source>
        <dbReference type="ARBA" id="ARBA00004474"/>
    </source>
</evidence>
<organism evidence="4 5">
    <name type="scientific">Marchantia polymorpha subsp. ruderalis</name>
    <dbReference type="NCBI Taxonomy" id="1480154"/>
    <lineage>
        <taxon>Eukaryota</taxon>
        <taxon>Viridiplantae</taxon>
        <taxon>Streptophyta</taxon>
        <taxon>Embryophyta</taxon>
        <taxon>Marchantiophyta</taxon>
        <taxon>Marchantiopsida</taxon>
        <taxon>Marchantiidae</taxon>
        <taxon>Marchantiales</taxon>
        <taxon>Marchantiaceae</taxon>
        <taxon>Marchantia</taxon>
    </lineage>
</organism>
<keyword evidence="2" id="KW-0934">Plastid</keyword>
<feature type="domain" description="Plastid lipid-associated protein/fibrillin conserved" evidence="3">
    <location>
        <begin position="20"/>
        <end position="86"/>
    </location>
</feature>
<sequence length="88" mass="9969">MRKQAFKPFLRLEWRDLQLGVKNFIALGDFLQIIDVDQRRAINKIGFNVPGLGMLSGALTVEASYTMDSPTRENIQYENSAIALKQVP</sequence>
<dbReference type="Pfam" id="PF04755">
    <property type="entry name" value="PAP_fibrillin"/>
    <property type="match status" value="1"/>
</dbReference>
<accession>A0A176WD19</accession>
<proteinExistence type="predicted"/>
<protein>
    <recommendedName>
        <fullName evidence="3">Plastid lipid-associated protein/fibrillin conserved domain-containing protein</fullName>
    </recommendedName>
</protein>
<dbReference type="Proteomes" id="UP000077202">
    <property type="component" value="Unassembled WGS sequence"/>
</dbReference>
<keyword evidence="5" id="KW-1185">Reference proteome</keyword>
<evidence type="ECO:0000259" key="3">
    <source>
        <dbReference type="Pfam" id="PF04755"/>
    </source>
</evidence>
<dbReference type="GO" id="GO:0009536">
    <property type="term" value="C:plastid"/>
    <property type="evidence" value="ECO:0007669"/>
    <property type="project" value="UniProtKB-SubCell"/>
</dbReference>